<proteinExistence type="predicted"/>
<dbReference type="EMBL" id="BLAL01000004">
    <property type="protein sequence ID" value="GES72830.1"/>
    <property type="molecule type" value="Genomic_DNA"/>
</dbReference>
<gene>
    <name evidence="1" type="ORF">RCL2_000037600</name>
</gene>
<protein>
    <submittedName>
        <fullName evidence="1">Uncharacterized protein</fullName>
    </submittedName>
</protein>
<accession>A0A8H3Q9Y1</accession>
<sequence>MATPSHSPSVNENNKPTKGSALVRLYKPANIFPISFSLLHVCPYLLCDTRGAGTLFNTKKARYYLLSLSQLKTTGISTNNFSVITNDTDLPGTHQRIFSSTSKSPNINFLIGNFLTFVFNLNRQFPSHVVTKYFSRLRVLLKENYVQLELEWIQIVLTTIALKLISEHYNEINACHKLGRHVPRDAKYYADELKRHAKKKKGSSREVKHIHSNRLGISYDVVIKMYKDIPARQRVKLPDSPKWKYFKEYKRLQFDILRSPQQIQ</sequence>
<name>A0A8H3Q9Y1_9GLOM</name>
<evidence type="ECO:0000313" key="1">
    <source>
        <dbReference type="EMBL" id="GES72830.1"/>
    </source>
</evidence>
<reference evidence="1" key="1">
    <citation type="submission" date="2019-10" db="EMBL/GenBank/DDBJ databases">
        <title>Conservation and host-specific expression of non-tandemly repeated heterogenous ribosome RNA gene in arbuscular mycorrhizal fungi.</title>
        <authorList>
            <person name="Maeda T."/>
            <person name="Kobayashi Y."/>
            <person name="Nakagawa T."/>
            <person name="Ezawa T."/>
            <person name="Yamaguchi K."/>
            <person name="Bino T."/>
            <person name="Nishimoto Y."/>
            <person name="Shigenobu S."/>
            <person name="Kawaguchi M."/>
        </authorList>
    </citation>
    <scope>NUCLEOTIDE SEQUENCE</scope>
    <source>
        <strain evidence="1">HR1</strain>
    </source>
</reference>
<dbReference type="Proteomes" id="UP000615446">
    <property type="component" value="Unassembled WGS sequence"/>
</dbReference>
<dbReference type="OrthoDB" id="2440711at2759"/>
<comment type="caution">
    <text evidence="1">The sequence shown here is derived from an EMBL/GenBank/DDBJ whole genome shotgun (WGS) entry which is preliminary data.</text>
</comment>
<evidence type="ECO:0000313" key="2">
    <source>
        <dbReference type="Proteomes" id="UP000615446"/>
    </source>
</evidence>
<dbReference type="AlphaFoldDB" id="A0A8H3Q9Y1"/>
<organism evidence="1 2">
    <name type="scientific">Rhizophagus clarus</name>
    <dbReference type="NCBI Taxonomy" id="94130"/>
    <lineage>
        <taxon>Eukaryota</taxon>
        <taxon>Fungi</taxon>
        <taxon>Fungi incertae sedis</taxon>
        <taxon>Mucoromycota</taxon>
        <taxon>Glomeromycotina</taxon>
        <taxon>Glomeromycetes</taxon>
        <taxon>Glomerales</taxon>
        <taxon>Glomeraceae</taxon>
        <taxon>Rhizophagus</taxon>
    </lineage>
</organism>